<accession>A0ABV4HX41</accession>
<evidence type="ECO:0000313" key="1">
    <source>
        <dbReference type="EMBL" id="MEZ0476252.1"/>
    </source>
</evidence>
<protein>
    <submittedName>
        <fullName evidence="1">Uncharacterized protein</fullName>
    </submittedName>
</protein>
<gene>
    <name evidence="1" type="ORF">AB6713_16765</name>
</gene>
<proteinExistence type="predicted"/>
<dbReference type="Proteomes" id="UP001566331">
    <property type="component" value="Unassembled WGS sequence"/>
</dbReference>
<organism evidence="1 2">
    <name type="scientific">Luteimonas salinilitoris</name>
    <dbReference type="NCBI Taxonomy" id="3237697"/>
    <lineage>
        <taxon>Bacteria</taxon>
        <taxon>Pseudomonadati</taxon>
        <taxon>Pseudomonadota</taxon>
        <taxon>Gammaproteobacteria</taxon>
        <taxon>Lysobacterales</taxon>
        <taxon>Lysobacteraceae</taxon>
        <taxon>Luteimonas</taxon>
    </lineage>
</organism>
<dbReference type="EMBL" id="JBFWIC010000030">
    <property type="protein sequence ID" value="MEZ0476252.1"/>
    <property type="molecule type" value="Genomic_DNA"/>
</dbReference>
<evidence type="ECO:0000313" key="2">
    <source>
        <dbReference type="Proteomes" id="UP001566331"/>
    </source>
</evidence>
<sequence length="259" mass="29915">MRARILVKAYPQPSHKYEETVCVAAASEDGREMLRLYPVRYRHLSKDRQFERFDLIEMDAGRPRDDHRPESRHVDEDSIRIVGHGRDLSDAAKVRLWKPFIAPSLKALHEDNKIASRSFGIVKPDPGSMQFFHKPVRQTSEQEQALSSSLFQQNALFQDPLKPLDKPEYSFGYRFTSGGHAHTHLVHDWEVQAAYFAYRKRYGDKALNMLQQEYGERIPTRNPHFIMGTMKAHPQTFIVIGILRSGLDPADLDRQAGLF</sequence>
<dbReference type="RefSeq" id="WP_370565225.1">
    <property type="nucleotide sequence ID" value="NZ_JBFWIB010000014.1"/>
</dbReference>
<comment type="caution">
    <text evidence="1">The sequence shown here is derived from an EMBL/GenBank/DDBJ whole genome shotgun (WGS) entry which is preliminary data.</text>
</comment>
<reference evidence="1 2" key="1">
    <citation type="submission" date="2024-07" db="EMBL/GenBank/DDBJ databases">
        <title>Luteimonas salilacus sp. nov., isolated from the shore soil of Salt Lake in Tibet of China.</title>
        <authorList>
            <person name="Zhang X."/>
            <person name="Li A."/>
        </authorList>
    </citation>
    <scope>NUCLEOTIDE SEQUENCE [LARGE SCALE GENOMIC DNA]</scope>
    <source>
        <strain evidence="1 2">B3-2-R+30</strain>
    </source>
</reference>
<name>A0ABV4HX41_9GAMM</name>
<keyword evidence="2" id="KW-1185">Reference proteome</keyword>